<dbReference type="Proteomes" id="UP000887565">
    <property type="component" value="Unplaced"/>
</dbReference>
<keyword evidence="1" id="KW-1185">Reference proteome</keyword>
<dbReference type="AlphaFoldDB" id="A0A915JMX2"/>
<dbReference type="WBParaSite" id="nRc.2.0.1.t27540-RA">
    <property type="protein sequence ID" value="nRc.2.0.1.t27540-RA"/>
    <property type="gene ID" value="nRc.2.0.1.g27540"/>
</dbReference>
<evidence type="ECO:0000313" key="2">
    <source>
        <dbReference type="WBParaSite" id="nRc.2.0.1.t27540-RA"/>
    </source>
</evidence>
<evidence type="ECO:0000313" key="1">
    <source>
        <dbReference type="Proteomes" id="UP000887565"/>
    </source>
</evidence>
<proteinExistence type="predicted"/>
<accession>A0A915JMX2</accession>
<organism evidence="1 2">
    <name type="scientific">Romanomermis culicivorax</name>
    <name type="common">Nematode worm</name>
    <dbReference type="NCBI Taxonomy" id="13658"/>
    <lineage>
        <taxon>Eukaryota</taxon>
        <taxon>Metazoa</taxon>
        <taxon>Ecdysozoa</taxon>
        <taxon>Nematoda</taxon>
        <taxon>Enoplea</taxon>
        <taxon>Dorylaimia</taxon>
        <taxon>Mermithida</taxon>
        <taxon>Mermithoidea</taxon>
        <taxon>Mermithidae</taxon>
        <taxon>Romanomermis</taxon>
    </lineage>
</organism>
<name>A0A915JMX2_ROMCU</name>
<protein>
    <submittedName>
        <fullName evidence="2">Uncharacterized protein</fullName>
    </submittedName>
</protein>
<reference evidence="2" key="1">
    <citation type="submission" date="2022-11" db="UniProtKB">
        <authorList>
            <consortium name="WormBaseParasite"/>
        </authorList>
    </citation>
    <scope>IDENTIFICATION</scope>
</reference>
<sequence length="75" mass="8483">MNKEPILLPGYRISRVRDITAEIFNGHGSVEIELYQINPFKVKGGHKIDKPTMIRLDVCELIVYISDVDLLKAAS</sequence>